<reference evidence="2 3" key="1">
    <citation type="journal article" date="2019" name="Int. J. Syst. Evol. Microbiol.">
        <title>The Global Catalogue of Microorganisms (GCM) 10K type strain sequencing project: providing services to taxonomists for standard genome sequencing and annotation.</title>
        <authorList>
            <consortium name="The Broad Institute Genomics Platform"/>
            <consortium name="The Broad Institute Genome Sequencing Center for Infectious Disease"/>
            <person name="Wu L."/>
            <person name="Ma J."/>
        </authorList>
    </citation>
    <scope>NUCLEOTIDE SEQUENCE [LARGE SCALE GENOMIC DNA]</scope>
    <source>
        <strain evidence="2 3">JCM 14560</strain>
    </source>
</reference>
<keyword evidence="1" id="KW-0472">Membrane</keyword>
<keyword evidence="1" id="KW-0812">Transmembrane</keyword>
<sequence length="80" mass="8354">MELKDDRPTAHGLLTGLLNVPGSVLVTLVALSVGLALVAAQPLPLLALIIFSVVWAATLVAVIGRVAGGMEHRRHDMVAH</sequence>
<evidence type="ECO:0000313" key="3">
    <source>
        <dbReference type="Proteomes" id="UP001422759"/>
    </source>
</evidence>
<dbReference type="RefSeq" id="WP_344460410.1">
    <property type="nucleotide sequence ID" value="NZ_BAAANT010000002.1"/>
</dbReference>
<evidence type="ECO:0000256" key="1">
    <source>
        <dbReference type="SAM" id="Phobius"/>
    </source>
</evidence>
<feature type="transmembrane region" description="Helical" evidence="1">
    <location>
        <begin position="45"/>
        <end position="67"/>
    </location>
</feature>
<dbReference type="Proteomes" id="UP001422759">
    <property type="component" value="Unassembled WGS sequence"/>
</dbReference>
<organism evidence="2 3">
    <name type="scientific">Kitasatospora kazusensis</name>
    <dbReference type="NCBI Taxonomy" id="407974"/>
    <lineage>
        <taxon>Bacteria</taxon>
        <taxon>Bacillati</taxon>
        <taxon>Actinomycetota</taxon>
        <taxon>Actinomycetes</taxon>
        <taxon>Kitasatosporales</taxon>
        <taxon>Streptomycetaceae</taxon>
        <taxon>Kitasatospora</taxon>
    </lineage>
</organism>
<dbReference type="EMBL" id="BAAANT010000002">
    <property type="protein sequence ID" value="GAA2132104.1"/>
    <property type="molecule type" value="Genomic_DNA"/>
</dbReference>
<protein>
    <submittedName>
        <fullName evidence="2">Uncharacterized protein</fullName>
    </submittedName>
</protein>
<accession>A0ABN2YT85</accession>
<evidence type="ECO:0000313" key="2">
    <source>
        <dbReference type="EMBL" id="GAA2132104.1"/>
    </source>
</evidence>
<keyword evidence="3" id="KW-1185">Reference proteome</keyword>
<keyword evidence="1" id="KW-1133">Transmembrane helix</keyword>
<comment type="caution">
    <text evidence="2">The sequence shown here is derived from an EMBL/GenBank/DDBJ whole genome shotgun (WGS) entry which is preliminary data.</text>
</comment>
<name>A0ABN2YT85_9ACTN</name>
<feature type="transmembrane region" description="Helical" evidence="1">
    <location>
        <begin position="12"/>
        <end position="39"/>
    </location>
</feature>
<gene>
    <name evidence="2" type="ORF">GCM10009760_06640</name>
</gene>
<proteinExistence type="predicted"/>